<evidence type="ECO:0000313" key="2">
    <source>
        <dbReference type="Proteomes" id="UP001215503"/>
    </source>
</evidence>
<comment type="caution">
    <text evidence="1">The sequence shown here is derived from an EMBL/GenBank/DDBJ whole genome shotgun (WGS) entry which is preliminary data.</text>
</comment>
<proteinExistence type="predicted"/>
<evidence type="ECO:0008006" key="3">
    <source>
        <dbReference type="Google" id="ProtNLM"/>
    </source>
</evidence>
<reference evidence="1 2" key="1">
    <citation type="submission" date="2023-03" db="EMBL/GenBank/DDBJ databases">
        <title>Fodinicurvata sp. CAU 1616 isolated from sea sendiment.</title>
        <authorList>
            <person name="Kim W."/>
        </authorList>
    </citation>
    <scope>NUCLEOTIDE SEQUENCE [LARGE SCALE GENOMIC DNA]</scope>
    <source>
        <strain evidence="1 2">CAU 1616</strain>
    </source>
</reference>
<evidence type="ECO:0000313" key="1">
    <source>
        <dbReference type="EMBL" id="MDF2097317.1"/>
    </source>
</evidence>
<gene>
    <name evidence="1" type="ORF">P2G67_15155</name>
</gene>
<protein>
    <recommendedName>
        <fullName evidence="3">Phage tail tape measure protein</fullName>
    </recommendedName>
</protein>
<organism evidence="1 2">
    <name type="scientific">Aquibaculum arenosum</name>
    <dbReference type="NCBI Taxonomy" id="3032591"/>
    <lineage>
        <taxon>Bacteria</taxon>
        <taxon>Pseudomonadati</taxon>
        <taxon>Pseudomonadota</taxon>
        <taxon>Alphaproteobacteria</taxon>
        <taxon>Rhodospirillales</taxon>
        <taxon>Rhodovibrionaceae</taxon>
        <taxon>Aquibaculum</taxon>
    </lineage>
</organism>
<keyword evidence="2" id="KW-1185">Reference proteome</keyword>
<dbReference type="EMBL" id="JARHUD010000011">
    <property type="protein sequence ID" value="MDF2097317.1"/>
    <property type="molecule type" value="Genomic_DNA"/>
</dbReference>
<sequence length="160" mass="17366">MPQDSEERMALLRQELPEDLEARLQNLERQSTLTARGMEDMGRRGARALERILLQGADAERQMQRLAASLRDQVLRETLVRPLGDLVQQAAGRLLPGGAVVERAVSQVASRVEMPAGPAASPQVTINVSAPGGDPAQVRRSMGRAASELARVVARGQRNL</sequence>
<dbReference type="RefSeq" id="WP_275824099.1">
    <property type="nucleotide sequence ID" value="NZ_JARHUD010000011.1"/>
</dbReference>
<name>A0ABT5YR46_9PROT</name>
<accession>A0ABT5YR46</accession>
<dbReference type="Proteomes" id="UP001215503">
    <property type="component" value="Unassembled WGS sequence"/>
</dbReference>